<dbReference type="PROSITE" id="PS51746">
    <property type="entry name" value="PPM_2"/>
    <property type="match status" value="1"/>
</dbReference>
<dbReference type="PANTHER" id="PTHR13832">
    <property type="entry name" value="PROTEIN PHOSPHATASE 2C"/>
    <property type="match status" value="1"/>
</dbReference>
<organism evidence="2 3">
    <name type="scientific">Hydrogenoanaerobacterium saccharovorans</name>
    <dbReference type="NCBI Taxonomy" id="474960"/>
    <lineage>
        <taxon>Bacteria</taxon>
        <taxon>Bacillati</taxon>
        <taxon>Bacillota</taxon>
        <taxon>Clostridia</taxon>
        <taxon>Eubacteriales</taxon>
        <taxon>Oscillospiraceae</taxon>
        <taxon>Hydrogenoanaerobacterium</taxon>
    </lineage>
</organism>
<protein>
    <submittedName>
        <fullName evidence="2">Stp1/IreP family PP2C-type Ser/Thr phosphatase</fullName>
    </submittedName>
</protein>
<keyword evidence="3" id="KW-1185">Reference proteome</keyword>
<dbReference type="RefSeq" id="WP_204719606.1">
    <property type="nucleotide sequence ID" value="NZ_JACSNR010000002.1"/>
</dbReference>
<gene>
    <name evidence="2" type="ORF">H9X81_02565</name>
</gene>
<dbReference type="Gene3D" id="3.60.40.10">
    <property type="entry name" value="PPM-type phosphatase domain"/>
    <property type="match status" value="1"/>
</dbReference>
<proteinExistence type="predicted"/>
<accession>A0ABS2GM78</accession>
<dbReference type="SMART" id="SM00332">
    <property type="entry name" value="PP2Cc"/>
    <property type="match status" value="1"/>
</dbReference>
<dbReference type="Proteomes" id="UP000724149">
    <property type="component" value="Unassembled WGS sequence"/>
</dbReference>
<dbReference type="InterPro" id="IPR001932">
    <property type="entry name" value="PPM-type_phosphatase-like_dom"/>
</dbReference>
<comment type="caution">
    <text evidence="2">The sequence shown here is derived from an EMBL/GenBank/DDBJ whole genome shotgun (WGS) entry which is preliminary data.</text>
</comment>
<dbReference type="Pfam" id="PF13672">
    <property type="entry name" value="PP2C_2"/>
    <property type="match status" value="1"/>
</dbReference>
<dbReference type="EMBL" id="JACSNR010000002">
    <property type="protein sequence ID" value="MBM6922580.1"/>
    <property type="molecule type" value="Genomic_DNA"/>
</dbReference>
<dbReference type="SUPFAM" id="SSF81606">
    <property type="entry name" value="PP2C-like"/>
    <property type="match status" value="1"/>
</dbReference>
<reference evidence="2 3" key="1">
    <citation type="journal article" date="2021" name="Sci. Rep.">
        <title>The distribution of antibiotic resistance genes in chicken gut microbiota commensals.</title>
        <authorList>
            <person name="Juricova H."/>
            <person name="Matiasovicova J."/>
            <person name="Kubasova T."/>
            <person name="Cejkova D."/>
            <person name="Rychlik I."/>
        </authorList>
    </citation>
    <scope>NUCLEOTIDE SEQUENCE [LARGE SCALE GENOMIC DNA]</scope>
    <source>
        <strain evidence="2 3">An564</strain>
    </source>
</reference>
<dbReference type="NCBIfam" id="NF033484">
    <property type="entry name" value="Stp1_PP2C_phos"/>
    <property type="match status" value="1"/>
</dbReference>
<evidence type="ECO:0000313" key="3">
    <source>
        <dbReference type="Proteomes" id="UP000724149"/>
    </source>
</evidence>
<evidence type="ECO:0000313" key="2">
    <source>
        <dbReference type="EMBL" id="MBM6922580.1"/>
    </source>
</evidence>
<dbReference type="InterPro" id="IPR015655">
    <property type="entry name" value="PP2C"/>
</dbReference>
<dbReference type="CDD" id="cd00143">
    <property type="entry name" value="PP2Cc"/>
    <property type="match status" value="1"/>
</dbReference>
<dbReference type="SMART" id="SM00331">
    <property type="entry name" value="PP2C_SIG"/>
    <property type="match status" value="1"/>
</dbReference>
<dbReference type="PANTHER" id="PTHR13832:SF860">
    <property type="entry name" value="PROTEIN PHOSPHATASE PHPP"/>
    <property type="match status" value="1"/>
</dbReference>
<name>A0ABS2GM78_9FIRM</name>
<evidence type="ECO:0000259" key="1">
    <source>
        <dbReference type="PROSITE" id="PS51746"/>
    </source>
</evidence>
<dbReference type="InterPro" id="IPR036457">
    <property type="entry name" value="PPM-type-like_dom_sf"/>
</dbReference>
<feature type="domain" description="PPM-type phosphatase" evidence="1">
    <location>
        <begin position="1"/>
        <end position="242"/>
    </location>
</feature>
<sequence>MRGFGKTDRGLCREINQDSFSFCQISDTLCYAVLCDGMGGENGGNVASELTVRDIGRELSAALGSDAEQKDLRTIMEQAISHANLVVNRAARDTEALRGMGTTVVLAVAEGNTVTIAHAGDSRAYLIHGEELSQLTHDHTVVQMLMERGEITEEEALSHPQRHYITRAVGVDCEIRVEFSQAELGEGDAVLLCSDGLYNYADPTDFPRLVREALESGDASGFIDAANAGGGGDNITAVILSGDAKEKIDG</sequence>